<dbReference type="EMBL" id="ML119651">
    <property type="protein sequence ID" value="RPA85911.1"/>
    <property type="molecule type" value="Genomic_DNA"/>
</dbReference>
<sequence length="382" mass="44099">MSEEGIDVINDAPSKGEDTETVSAASAADGLQSPAIQLLVDQNDDALASAQENDASDQPYTLDVDDSRAIDACTEESESDDNDRYFDIRTNPASLYPYIIGKEPWPHPERLSKHFQEAIRQFYMSLPEGGFGKSCGWEHRNSDDSQPDNLHSCLKIVESENFPDPLRPVAEKFLEFYMGHVYPFNCRLENILEQQIQAENYIDTVRGKWYLSALYNLPCYGTYGTPLALSVRWKAGLVRPNQFFLIQTALRIVMDFAQDWIGKCIPSPLELIDDIDRRDTTLFWYSRLLDFFSDERFRSERIESLMVRYLADDTLSMEVVDGLERANATFLQLSKEAWDPENFERRKWFGQEDYKDRLPALFDYSDPLPPTFHKFIVSQRRP</sequence>
<keyword evidence="3" id="KW-1185">Reference proteome</keyword>
<dbReference type="Proteomes" id="UP000275078">
    <property type="component" value="Unassembled WGS sequence"/>
</dbReference>
<feature type="region of interest" description="Disordered" evidence="1">
    <location>
        <begin position="1"/>
        <end position="28"/>
    </location>
</feature>
<accession>A0A3N4INX1</accession>
<reference evidence="2 3" key="1">
    <citation type="journal article" date="2018" name="Nat. Ecol. Evol.">
        <title>Pezizomycetes genomes reveal the molecular basis of ectomycorrhizal truffle lifestyle.</title>
        <authorList>
            <person name="Murat C."/>
            <person name="Payen T."/>
            <person name="Noel B."/>
            <person name="Kuo A."/>
            <person name="Morin E."/>
            <person name="Chen J."/>
            <person name="Kohler A."/>
            <person name="Krizsan K."/>
            <person name="Balestrini R."/>
            <person name="Da Silva C."/>
            <person name="Montanini B."/>
            <person name="Hainaut M."/>
            <person name="Levati E."/>
            <person name="Barry K.W."/>
            <person name="Belfiori B."/>
            <person name="Cichocki N."/>
            <person name="Clum A."/>
            <person name="Dockter R.B."/>
            <person name="Fauchery L."/>
            <person name="Guy J."/>
            <person name="Iotti M."/>
            <person name="Le Tacon F."/>
            <person name="Lindquist E.A."/>
            <person name="Lipzen A."/>
            <person name="Malagnac F."/>
            <person name="Mello A."/>
            <person name="Molinier V."/>
            <person name="Miyauchi S."/>
            <person name="Poulain J."/>
            <person name="Riccioni C."/>
            <person name="Rubini A."/>
            <person name="Sitrit Y."/>
            <person name="Splivallo R."/>
            <person name="Traeger S."/>
            <person name="Wang M."/>
            <person name="Zifcakova L."/>
            <person name="Wipf D."/>
            <person name="Zambonelli A."/>
            <person name="Paolocci F."/>
            <person name="Nowrousian M."/>
            <person name="Ottonello S."/>
            <person name="Baldrian P."/>
            <person name="Spatafora J.W."/>
            <person name="Henrissat B."/>
            <person name="Nagy L.G."/>
            <person name="Aury J.M."/>
            <person name="Wincker P."/>
            <person name="Grigoriev I.V."/>
            <person name="Bonfante P."/>
            <person name="Martin F.M."/>
        </authorList>
    </citation>
    <scope>NUCLEOTIDE SEQUENCE [LARGE SCALE GENOMIC DNA]</scope>
    <source>
        <strain evidence="2 3">RN42</strain>
    </source>
</reference>
<evidence type="ECO:0000313" key="2">
    <source>
        <dbReference type="EMBL" id="RPA85911.1"/>
    </source>
</evidence>
<evidence type="ECO:0000313" key="3">
    <source>
        <dbReference type="Proteomes" id="UP000275078"/>
    </source>
</evidence>
<dbReference type="AlphaFoldDB" id="A0A3N4INX1"/>
<gene>
    <name evidence="2" type="ORF">BJ508DRAFT_411538</name>
</gene>
<name>A0A3N4INX1_ASCIM</name>
<organism evidence="2 3">
    <name type="scientific">Ascobolus immersus RN42</name>
    <dbReference type="NCBI Taxonomy" id="1160509"/>
    <lineage>
        <taxon>Eukaryota</taxon>
        <taxon>Fungi</taxon>
        <taxon>Dikarya</taxon>
        <taxon>Ascomycota</taxon>
        <taxon>Pezizomycotina</taxon>
        <taxon>Pezizomycetes</taxon>
        <taxon>Pezizales</taxon>
        <taxon>Ascobolaceae</taxon>
        <taxon>Ascobolus</taxon>
    </lineage>
</organism>
<evidence type="ECO:0000256" key="1">
    <source>
        <dbReference type="SAM" id="MobiDB-lite"/>
    </source>
</evidence>
<protein>
    <submittedName>
        <fullName evidence="2">Uncharacterized protein</fullName>
    </submittedName>
</protein>
<proteinExistence type="predicted"/>